<evidence type="ECO:0000313" key="4">
    <source>
        <dbReference type="Proteomes" id="UP000184048"/>
    </source>
</evidence>
<dbReference type="InterPro" id="IPR023210">
    <property type="entry name" value="NADP_OxRdtase_dom"/>
</dbReference>
<keyword evidence="1" id="KW-0560">Oxidoreductase</keyword>
<dbReference type="OrthoDB" id="9773828at2"/>
<dbReference type="Proteomes" id="UP000184048">
    <property type="component" value="Unassembled WGS sequence"/>
</dbReference>
<evidence type="ECO:0000313" key="3">
    <source>
        <dbReference type="EMBL" id="SHE66255.1"/>
    </source>
</evidence>
<proteinExistence type="predicted"/>
<dbReference type="STRING" id="1121884.SAMN02745131_00799"/>
<dbReference type="RefSeq" id="WP_139256337.1">
    <property type="nucleotide sequence ID" value="NZ_FQUU01000003.1"/>
</dbReference>
<gene>
    <name evidence="3" type="ORF">SAMN02745131_00799</name>
</gene>
<evidence type="ECO:0000259" key="2">
    <source>
        <dbReference type="Pfam" id="PF00248"/>
    </source>
</evidence>
<dbReference type="PANTHER" id="PTHR43364">
    <property type="entry name" value="NADH-SPECIFIC METHYLGLYOXAL REDUCTASE-RELATED"/>
    <property type="match status" value="1"/>
</dbReference>
<dbReference type="FunFam" id="3.20.20.100:FF:000004">
    <property type="entry name" value="Oxidoreductase, aldo/keto reductase"/>
    <property type="match status" value="1"/>
</dbReference>
<dbReference type="Gene3D" id="3.20.20.100">
    <property type="entry name" value="NADP-dependent oxidoreductase domain"/>
    <property type="match status" value="1"/>
</dbReference>
<reference evidence="3 4" key="1">
    <citation type="submission" date="2016-11" db="EMBL/GenBank/DDBJ databases">
        <authorList>
            <person name="Jaros S."/>
            <person name="Januszkiewicz K."/>
            <person name="Wedrychowicz H."/>
        </authorList>
    </citation>
    <scope>NUCLEOTIDE SEQUENCE [LARGE SCALE GENOMIC DNA]</scope>
    <source>
        <strain evidence="3 4">DSM 18119</strain>
    </source>
</reference>
<accession>A0A1M4VB93</accession>
<dbReference type="GO" id="GO:0005829">
    <property type="term" value="C:cytosol"/>
    <property type="evidence" value="ECO:0007669"/>
    <property type="project" value="UniProtKB-ARBA"/>
</dbReference>
<dbReference type="InterPro" id="IPR036812">
    <property type="entry name" value="NAD(P)_OxRdtase_dom_sf"/>
</dbReference>
<feature type="domain" description="NADP-dependent oxidoreductase" evidence="2">
    <location>
        <begin position="14"/>
        <end position="313"/>
    </location>
</feature>
<evidence type="ECO:0000256" key="1">
    <source>
        <dbReference type="ARBA" id="ARBA00023002"/>
    </source>
</evidence>
<keyword evidence="4" id="KW-1185">Reference proteome</keyword>
<dbReference type="CDD" id="cd19081">
    <property type="entry name" value="AKR_AKR9C1"/>
    <property type="match status" value="1"/>
</dbReference>
<dbReference type="PANTHER" id="PTHR43364:SF6">
    <property type="entry name" value="OXIDOREDUCTASE-RELATED"/>
    <property type="match status" value="1"/>
</dbReference>
<dbReference type="AlphaFoldDB" id="A0A1M4VB93"/>
<dbReference type="EMBL" id="FQUU01000003">
    <property type="protein sequence ID" value="SHE66255.1"/>
    <property type="molecule type" value="Genomic_DNA"/>
</dbReference>
<protein>
    <submittedName>
        <fullName evidence="3">Predicted oxidoreductase</fullName>
    </submittedName>
</protein>
<dbReference type="InterPro" id="IPR050523">
    <property type="entry name" value="AKR_Detox_Biosynth"/>
</dbReference>
<dbReference type="SUPFAM" id="SSF51430">
    <property type="entry name" value="NAD(P)-linked oxidoreductase"/>
    <property type="match status" value="1"/>
</dbReference>
<dbReference type="Pfam" id="PF00248">
    <property type="entry name" value="Aldo_ket_red"/>
    <property type="match status" value="1"/>
</dbReference>
<name>A0A1M4VB93_9BACT</name>
<sequence>MINRKLTSAIDVAPLAFGGNVFGWTIDEATSFKLLDAFVDAGFNLIDTADVYSHWKPGNKGGESETIIGKWLRQKGNRDKVVIATKVGGAVAGGKKSLTREHILEAVDASLQRLQTDYIDLYQSHWDDLDTPVAETIETFAELVKEGKVRAIGASNLSPERLSESIQYNEAHNLPRYETLQPEYNLYNRQKFEQEYEPLCLEKGLGVINYYALASGFLSGKYRSAEDVDKSARGGAVVKTYLNDRGLRILNALDEVSKDYNTTPASIAIAWLIARPSITAPIASATSIEQLDDLIEAAQLQLDQTSINLLNKASDWKEVTIGKEG</sequence>
<organism evidence="3 4">
    <name type="scientific">Flavisolibacter ginsengisoli DSM 18119</name>
    <dbReference type="NCBI Taxonomy" id="1121884"/>
    <lineage>
        <taxon>Bacteria</taxon>
        <taxon>Pseudomonadati</taxon>
        <taxon>Bacteroidota</taxon>
        <taxon>Chitinophagia</taxon>
        <taxon>Chitinophagales</taxon>
        <taxon>Chitinophagaceae</taxon>
        <taxon>Flavisolibacter</taxon>
    </lineage>
</organism>
<dbReference type="GO" id="GO:0016491">
    <property type="term" value="F:oxidoreductase activity"/>
    <property type="evidence" value="ECO:0007669"/>
    <property type="project" value="UniProtKB-KW"/>
</dbReference>